<dbReference type="InterPro" id="IPR000504">
    <property type="entry name" value="RRM_dom"/>
</dbReference>
<comment type="caution">
    <text evidence="6">The sequence shown here is derived from an EMBL/GenBank/DDBJ whole genome shotgun (WGS) entry which is preliminary data.</text>
</comment>
<accession>A0A8J5XPG0</accession>
<protein>
    <recommendedName>
        <fullName evidence="5">RRM domain-containing protein</fullName>
    </recommendedName>
</protein>
<dbReference type="PANTHER" id="PTHR23147">
    <property type="entry name" value="SERINE/ARGININE RICH SPLICING FACTOR"/>
    <property type="match status" value="1"/>
</dbReference>
<evidence type="ECO:0000256" key="1">
    <source>
        <dbReference type="ARBA" id="ARBA00022664"/>
    </source>
</evidence>
<dbReference type="InterPro" id="IPR050907">
    <property type="entry name" value="SRSF"/>
</dbReference>
<dbReference type="InterPro" id="IPR035979">
    <property type="entry name" value="RBD_domain_sf"/>
</dbReference>
<keyword evidence="7" id="KW-1185">Reference proteome</keyword>
<dbReference type="GO" id="GO:0005681">
    <property type="term" value="C:spliceosomal complex"/>
    <property type="evidence" value="ECO:0007669"/>
    <property type="project" value="UniProtKB-KW"/>
</dbReference>
<evidence type="ECO:0000256" key="3">
    <source>
        <dbReference type="ARBA" id="ARBA00023187"/>
    </source>
</evidence>
<proteinExistence type="predicted"/>
<feature type="domain" description="RRM" evidence="5">
    <location>
        <begin position="1"/>
        <end position="69"/>
    </location>
</feature>
<keyword evidence="4" id="KW-0694">RNA-binding</keyword>
<sequence length="237" mass="27208">MSVDKRWLWKVFHYYGRVCDIFIPLKKDSRRQRFGFVRFSRAGEARKAIQRLDGRWIRNYRIHVNMAKYRGSKERPVQENENRIQDNFVMVRDYGNLSSLRFESKELDDEVGVPSSEKDLLELVVSIDDREQSKGKDVANAVTCNYYNLGKGNHMQIGDCVVGGEDVESQDNFSILTAFSDISMNDVDSHVLSRGSLIMNSNSKPRDQEELAIGGQAQELVIEPMQKGVGYEENIQS</sequence>
<dbReference type="GO" id="GO:0003723">
    <property type="term" value="F:RNA binding"/>
    <property type="evidence" value="ECO:0007669"/>
    <property type="project" value="UniProtKB-UniRule"/>
</dbReference>
<name>A0A8J5XPG0_9ROSI</name>
<dbReference type="EMBL" id="JAHUZN010000013">
    <property type="protein sequence ID" value="KAG8473576.1"/>
    <property type="molecule type" value="Genomic_DNA"/>
</dbReference>
<evidence type="ECO:0000259" key="5">
    <source>
        <dbReference type="PROSITE" id="PS50102"/>
    </source>
</evidence>
<evidence type="ECO:0000256" key="4">
    <source>
        <dbReference type="PROSITE-ProRule" id="PRU00176"/>
    </source>
</evidence>
<keyword evidence="3" id="KW-0508">mRNA splicing</keyword>
<gene>
    <name evidence="6" type="ORF">CXB51_035795</name>
</gene>
<keyword evidence="1" id="KW-0507">mRNA processing</keyword>
<evidence type="ECO:0000313" key="7">
    <source>
        <dbReference type="Proteomes" id="UP000701853"/>
    </source>
</evidence>
<evidence type="ECO:0000256" key="2">
    <source>
        <dbReference type="ARBA" id="ARBA00022728"/>
    </source>
</evidence>
<dbReference type="PROSITE" id="PS50102">
    <property type="entry name" value="RRM"/>
    <property type="match status" value="1"/>
</dbReference>
<dbReference type="SMART" id="SM00360">
    <property type="entry name" value="RRM"/>
    <property type="match status" value="1"/>
</dbReference>
<dbReference type="OrthoDB" id="975075at2759"/>
<dbReference type="CDD" id="cd00590">
    <property type="entry name" value="RRM_SF"/>
    <property type="match status" value="1"/>
</dbReference>
<dbReference type="InterPro" id="IPR012677">
    <property type="entry name" value="Nucleotide-bd_a/b_plait_sf"/>
</dbReference>
<dbReference type="Proteomes" id="UP000701853">
    <property type="component" value="Chromosome 13"/>
</dbReference>
<keyword evidence="2" id="KW-0747">Spliceosome</keyword>
<reference evidence="6 7" key="1">
    <citation type="journal article" date="2021" name="bioRxiv">
        <title>The Gossypium anomalum genome as a resource for cotton improvement and evolutionary analysis of hybrid incompatibility.</title>
        <authorList>
            <person name="Grover C.E."/>
            <person name="Yuan D."/>
            <person name="Arick M.A."/>
            <person name="Miller E.R."/>
            <person name="Hu G."/>
            <person name="Peterson D.G."/>
            <person name="Wendel J.F."/>
            <person name="Udall J.A."/>
        </authorList>
    </citation>
    <scope>NUCLEOTIDE SEQUENCE [LARGE SCALE GENOMIC DNA]</scope>
    <source>
        <strain evidence="6">JFW-Udall</strain>
        <tissue evidence="6">Leaf</tissue>
    </source>
</reference>
<dbReference type="GO" id="GO:0008380">
    <property type="term" value="P:RNA splicing"/>
    <property type="evidence" value="ECO:0007669"/>
    <property type="project" value="UniProtKB-KW"/>
</dbReference>
<dbReference type="Gene3D" id="3.30.70.330">
    <property type="match status" value="1"/>
</dbReference>
<organism evidence="6 7">
    <name type="scientific">Gossypium anomalum</name>
    <dbReference type="NCBI Taxonomy" id="47600"/>
    <lineage>
        <taxon>Eukaryota</taxon>
        <taxon>Viridiplantae</taxon>
        <taxon>Streptophyta</taxon>
        <taxon>Embryophyta</taxon>
        <taxon>Tracheophyta</taxon>
        <taxon>Spermatophyta</taxon>
        <taxon>Magnoliopsida</taxon>
        <taxon>eudicotyledons</taxon>
        <taxon>Gunneridae</taxon>
        <taxon>Pentapetalae</taxon>
        <taxon>rosids</taxon>
        <taxon>malvids</taxon>
        <taxon>Malvales</taxon>
        <taxon>Malvaceae</taxon>
        <taxon>Malvoideae</taxon>
        <taxon>Gossypium</taxon>
    </lineage>
</organism>
<evidence type="ECO:0000313" key="6">
    <source>
        <dbReference type="EMBL" id="KAG8473576.1"/>
    </source>
</evidence>
<dbReference type="GO" id="GO:0006397">
    <property type="term" value="P:mRNA processing"/>
    <property type="evidence" value="ECO:0007669"/>
    <property type="project" value="UniProtKB-KW"/>
</dbReference>
<dbReference type="AlphaFoldDB" id="A0A8J5XPG0"/>
<dbReference type="SUPFAM" id="SSF54928">
    <property type="entry name" value="RNA-binding domain, RBD"/>
    <property type="match status" value="1"/>
</dbReference>
<dbReference type="Pfam" id="PF00076">
    <property type="entry name" value="RRM_1"/>
    <property type="match status" value="1"/>
</dbReference>